<feature type="compositionally biased region" description="Polar residues" evidence="8">
    <location>
        <begin position="1428"/>
        <end position="1449"/>
    </location>
</feature>
<dbReference type="Pfam" id="PF12796">
    <property type="entry name" value="Ank_2"/>
    <property type="match status" value="1"/>
</dbReference>
<keyword evidence="11" id="KW-1185">Reference proteome</keyword>
<feature type="coiled-coil region" evidence="7">
    <location>
        <begin position="1143"/>
        <end position="1170"/>
    </location>
</feature>
<sequence>MADHWVAEVFPPKFQFGSVDELLKSPEEGEKSSEKLEYLDDVYRRVYFEEQRAKTSTDEDDQVLVERLEKGRQIVSKQKKRQRKPKRKDQDECIWNENELQTLRRFLQKAKMQNLKLAAMLESAQEEIHSWKGKFKDVAESERAVKCNLGVLKKKYERLKVNYRALKEDLRRYHANLKISREERKQLEIERDETENLLKQTQAELNQEKLNKIHLQFKLDKMEKEKEENFKSYEDFITQQHLLEIKKLQKEINRLRSEFEKEKHDNDLNKRALEHLRSHFANFMVNQEIKNGNNMVENILNEHTACVLRGMRRGTNFSSTNRVLRLNTSQYRREYKSGAVYHGELEGSKKSGKGIFKWPNGACYDGEYVDNTRHGYGKQYWPDGSTYEGAFERDLRHGSGTLTWADKESYQGEFYRDRRHGKGVYTWPDGTKFEGHFENDKKEGFGTFFFPSGNKFEGIYRRDERDGPGILTYSNEEQDVGLWCGERLIKLCSVMDSAFLFQHYSNYNVNAGQNLSNRVIRANTARENVRNNTPSLQDFEGTNDTESSKVLSQIPSSFSYLDILEGVRGNKGSKGPVERASEELLKSSAAGDCFKVRSLIESGKVNVDVADKTGYTALLAAAVNCHRDVINCLLDNGANVNKLNDEGLSVLAACHVLFYTKHTWKNNIAETIPDENLFNCIQEDKQKGIYIHRNYRQNVVLEDSRLEKNLNDSDDTEENSEDECVENIQNENCNQDETNNSKMPYKVIEFNDRIVADADSDSAELENNLNNSLQSKLDFNRSGFKKSSDNEGKLIIQPGGNNILNSGILTSVSDISLTHEETDPKTGKLSVLDPSLFSIMSAMTSTRQPSDSGDDLQSEKSMEQNKQILLAMQRRPHLEATVRLLLWRGANPNASSLPMPVLFFAVKAADTAAVEILLQKGADTSAKLSKEQSGIAPLHIAVALPDQTGVEITELLLRAGADPNIRDCAFGYEENGRTPAHIACSREDNDQVSCAVVRLLLEYGANPDLLCEGHSALSLGICSGNDLAVDTLLEHGANPSLRLSKGVGSALCAATSFMSERRRTPAGRIKLINKIMRAGANILSPISVNQKYPPGTVVDYAYSVFYQDRKIAHTPYHALTATERECYNARREMLDHLGDLLRTQVLKKEKELIEKQLMEAERQAEGTQNVDTSPQSTWGILKSSDRLNKLKEHDTSLAEKRDTLRCSRVSFRLENKIFGEDEGEVREIEAQADREVEAITGIDGESPGMDNEQQKDDRKSELSPAPDGSKESTPCSLGSRAPEPPGKPQSPGRDEYCGLRIAVTKAADHMSISALATQALKQRKQVMKNRFRYCYECGRSIAIRLSACTRCKEVFYCSKSCKLKAWNARHREECVRLTGGGVKTASNRRAESPTPTTDPDVPPPSTTPSGSQRKTPSRGRGEKVRKPQSASASRMSKRNASPSATKVKK</sequence>
<keyword evidence="1" id="KW-0479">Metal-binding</keyword>
<dbReference type="Gene3D" id="1.25.40.20">
    <property type="entry name" value="Ankyrin repeat-containing domain"/>
    <property type="match status" value="2"/>
</dbReference>
<keyword evidence="2" id="KW-0677">Repeat</keyword>
<dbReference type="Pfam" id="PF00023">
    <property type="entry name" value="Ank"/>
    <property type="match status" value="1"/>
</dbReference>
<evidence type="ECO:0000256" key="6">
    <source>
        <dbReference type="PROSITE-ProRule" id="PRU00134"/>
    </source>
</evidence>
<keyword evidence="5" id="KW-0040">ANK repeat</keyword>
<proteinExistence type="predicted"/>
<dbReference type="InterPro" id="IPR002893">
    <property type="entry name" value="Znf_MYND"/>
</dbReference>
<dbReference type="PANTHER" id="PTHR15897:SF2">
    <property type="entry name" value="ANKYRIN REPEAT AND MYND DOMAIN-CONTAINING PROTEIN 1"/>
    <property type="match status" value="1"/>
</dbReference>
<feature type="coiled-coil region" evidence="7">
    <location>
        <begin position="107"/>
        <end position="265"/>
    </location>
</feature>
<dbReference type="PROSITE" id="PS50088">
    <property type="entry name" value="ANK_REPEAT"/>
    <property type="match status" value="3"/>
</dbReference>
<dbReference type="InterPro" id="IPR053064">
    <property type="entry name" value="Ankyrin-MYND_domain-protein"/>
</dbReference>
<dbReference type="Gene3D" id="2.20.110.10">
    <property type="entry name" value="Histone H3 K4-specific methyltransferase SET7/9 N-terminal domain"/>
    <property type="match status" value="3"/>
</dbReference>
<dbReference type="Gene3D" id="6.10.140.2220">
    <property type="match status" value="1"/>
</dbReference>
<evidence type="ECO:0000256" key="5">
    <source>
        <dbReference type="PROSITE-ProRule" id="PRU00023"/>
    </source>
</evidence>
<dbReference type="PROSITE" id="PS50297">
    <property type="entry name" value="ANK_REP_REGION"/>
    <property type="match status" value="3"/>
</dbReference>
<dbReference type="SMART" id="SM00248">
    <property type="entry name" value="ANK"/>
    <property type="match status" value="5"/>
</dbReference>
<evidence type="ECO:0000256" key="2">
    <source>
        <dbReference type="ARBA" id="ARBA00022737"/>
    </source>
</evidence>
<evidence type="ECO:0000256" key="4">
    <source>
        <dbReference type="ARBA" id="ARBA00022833"/>
    </source>
</evidence>
<feature type="repeat" description="ANK" evidence="5">
    <location>
        <begin position="975"/>
        <end position="1012"/>
    </location>
</feature>
<protein>
    <recommendedName>
        <fullName evidence="9">MYND-type domain-containing protein</fullName>
    </recommendedName>
</protein>
<evidence type="ECO:0000313" key="11">
    <source>
        <dbReference type="Proteomes" id="UP001159428"/>
    </source>
</evidence>
<accession>A0AAU9XJR4</accession>
<evidence type="ECO:0000313" key="10">
    <source>
        <dbReference type="EMBL" id="CAH3149744.1"/>
    </source>
</evidence>
<reference evidence="10 11" key="1">
    <citation type="submission" date="2022-05" db="EMBL/GenBank/DDBJ databases">
        <authorList>
            <consortium name="Genoscope - CEA"/>
            <person name="William W."/>
        </authorList>
    </citation>
    <scope>NUCLEOTIDE SEQUENCE [LARGE SCALE GENOMIC DNA]</scope>
</reference>
<feature type="region of interest" description="Disordered" evidence="8">
    <location>
        <begin position="1224"/>
        <end position="1295"/>
    </location>
</feature>
<dbReference type="Proteomes" id="UP001159428">
    <property type="component" value="Unassembled WGS sequence"/>
</dbReference>
<evidence type="ECO:0000256" key="3">
    <source>
        <dbReference type="ARBA" id="ARBA00022771"/>
    </source>
</evidence>
<dbReference type="SUPFAM" id="SSF48403">
    <property type="entry name" value="Ankyrin repeat"/>
    <property type="match status" value="2"/>
</dbReference>
<feature type="compositionally biased region" description="Basic and acidic residues" evidence="8">
    <location>
        <begin position="1224"/>
        <end position="1237"/>
    </location>
</feature>
<dbReference type="Pfam" id="PF02493">
    <property type="entry name" value="MORN"/>
    <property type="match status" value="6"/>
</dbReference>
<keyword evidence="7" id="KW-0175">Coiled coil</keyword>
<dbReference type="PROSITE" id="PS01360">
    <property type="entry name" value="ZF_MYND_1"/>
    <property type="match status" value="1"/>
</dbReference>
<organism evidence="10 11">
    <name type="scientific">Pocillopora meandrina</name>
    <dbReference type="NCBI Taxonomy" id="46732"/>
    <lineage>
        <taxon>Eukaryota</taxon>
        <taxon>Metazoa</taxon>
        <taxon>Cnidaria</taxon>
        <taxon>Anthozoa</taxon>
        <taxon>Hexacorallia</taxon>
        <taxon>Scleractinia</taxon>
        <taxon>Astrocoeniina</taxon>
        <taxon>Pocilloporidae</taxon>
        <taxon>Pocillopora</taxon>
    </lineage>
</organism>
<dbReference type="PANTHER" id="PTHR15897">
    <property type="entry name" value="ANKYRIN REPEAT AND MYND DOMAIN PROTEIN 1"/>
    <property type="match status" value="1"/>
</dbReference>
<evidence type="ECO:0000256" key="7">
    <source>
        <dbReference type="SAM" id="Coils"/>
    </source>
</evidence>
<evidence type="ECO:0000259" key="9">
    <source>
        <dbReference type="PROSITE" id="PS50865"/>
    </source>
</evidence>
<dbReference type="SMART" id="SM00698">
    <property type="entry name" value="MORN"/>
    <property type="match status" value="6"/>
</dbReference>
<feature type="compositionally biased region" description="Basic and acidic residues" evidence="8">
    <location>
        <begin position="1252"/>
        <end position="1261"/>
    </location>
</feature>
<feature type="region of interest" description="Disordered" evidence="8">
    <location>
        <begin position="1384"/>
        <end position="1449"/>
    </location>
</feature>
<comment type="caution">
    <text evidence="10">The sequence shown here is derived from an EMBL/GenBank/DDBJ whole genome shotgun (WGS) entry which is preliminary data.</text>
</comment>
<dbReference type="InterPro" id="IPR003409">
    <property type="entry name" value="MORN"/>
</dbReference>
<dbReference type="EMBL" id="CALNXJ010000046">
    <property type="protein sequence ID" value="CAH3149744.1"/>
    <property type="molecule type" value="Genomic_DNA"/>
</dbReference>
<dbReference type="SUPFAM" id="SSF144232">
    <property type="entry name" value="HIT/MYND zinc finger-like"/>
    <property type="match status" value="1"/>
</dbReference>
<keyword evidence="4" id="KW-0862">Zinc</keyword>
<dbReference type="GO" id="GO:0008270">
    <property type="term" value="F:zinc ion binding"/>
    <property type="evidence" value="ECO:0007669"/>
    <property type="project" value="UniProtKB-KW"/>
</dbReference>
<evidence type="ECO:0000256" key="8">
    <source>
        <dbReference type="SAM" id="MobiDB-lite"/>
    </source>
</evidence>
<dbReference type="InterPro" id="IPR002110">
    <property type="entry name" value="Ankyrin_rpt"/>
</dbReference>
<dbReference type="Pfam" id="PF01753">
    <property type="entry name" value="zf-MYND"/>
    <property type="match status" value="1"/>
</dbReference>
<feature type="repeat" description="ANK" evidence="5">
    <location>
        <begin position="933"/>
        <end position="968"/>
    </location>
</feature>
<dbReference type="PROSITE" id="PS50865">
    <property type="entry name" value="ZF_MYND_2"/>
    <property type="match status" value="1"/>
</dbReference>
<gene>
    <name evidence="10" type="ORF">PMEA_00024474</name>
</gene>
<dbReference type="InterPro" id="IPR036770">
    <property type="entry name" value="Ankyrin_rpt-contain_sf"/>
</dbReference>
<evidence type="ECO:0000256" key="1">
    <source>
        <dbReference type="ARBA" id="ARBA00022723"/>
    </source>
</evidence>
<keyword evidence="3 6" id="KW-0863">Zinc-finger</keyword>
<dbReference type="SUPFAM" id="SSF82185">
    <property type="entry name" value="Histone H3 K4-specific methyltransferase SET7/9 N-terminal domain"/>
    <property type="match status" value="2"/>
</dbReference>
<feature type="repeat" description="ANK" evidence="5">
    <location>
        <begin position="613"/>
        <end position="645"/>
    </location>
</feature>
<name>A0AAU9XJR4_9CNID</name>
<feature type="domain" description="MYND-type" evidence="9">
    <location>
        <begin position="1334"/>
        <end position="1374"/>
    </location>
</feature>